<accession>A0A6S6SSJ6</accession>
<dbReference type="PANTHER" id="PTHR34584:SF1">
    <property type="entry name" value="NA(+)_H(+) ANTIPORTER SUBUNIT E1"/>
    <property type="match status" value="1"/>
</dbReference>
<feature type="transmembrane region" description="Helical" evidence="7">
    <location>
        <begin position="21"/>
        <end position="38"/>
    </location>
</feature>
<evidence type="ECO:0000256" key="1">
    <source>
        <dbReference type="ARBA" id="ARBA00004651"/>
    </source>
</evidence>
<dbReference type="EMBL" id="CACVAS010000057">
    <property type="protein sequence ID" value="CAA6809123.1"/>
    <property type="molecule type" value="Genomic_DNA"/>
</dbReference>
<feature type="transmembrane region" description="Helical" evidence="7">
    <location>
        <begin position="44"/>
        <end position="64"/>
    </location>
</feature>
<dbReference type="InterPro" id="IPR002758">
    <property type="entry name" value="Cation_antiport_E"/>
</dbReference>
<keyword evidence="3" id="KW-1003">Cell membrane</keyword>
<protein>
    <submittedName>
        <fullName evidence="8">Cation antiporter</fullName>
    </submittedName>
</protein>
<comment type="similarity">
    <text evidence="2">Belongs to the CPA3 antiporters (TC 2.A.63) subunit E family.</text>
</comment>
<organism evidence="8">
    <name type="scientific">uncultured Sulfurovum sp</name>
    <dbReference type="NCBI Taxonomy" id="269237"/>
    <lineage>
        <taxon>Bacteria</taxon>
        <taxon>Pseudomonadati</taxon>
        <taxon>Campylobacterota</taxon>
        <taxon>Epsilonproteobacteria</taxon>
        <taxon>Campylobacterales</taxon>
        <taxon>Sulfurovaceae</taxon>
        <taxon>Sulfurovum</taxon>
        <taxon>environmental samples</taxon>
    </lineage>
</organism>
<keyword evidence="5 7" id="KW-1133">Transmembrane helix</keyword>
<evidence type="ECO:0000256" key="5">
    <source>
        <dbReference type="ARBA" id="ARBA00022989"/>
    </source>
</evidence>
<name>A0A6S6SSJ6_9BACT</name>
<evidence type="ECO:0000256" key="3">
    <source>
        <dbReference type="ARBA" id="ARBA00022475"/>
    </source>
</evidence>
<dbReference type="AlphaFoldDB" id="A0A6S6SSJ6"/>
<keyword evidence="4 7" id="KW-0812">Transmembrane</keyword>
<proteinExistence type="inferred from homology"/>
<evidence type="ECO:0000256" key="7">
    <source>
        <dbReference type="SAM" id="Phobius"/>
    </source>
</evidence>
<evidence type="ECO:0000313" key="8">
    <source>
        <dbReference type="EMBL" id="CAA6809123.1"/>
    </source>
</evidence>
<keyword evidence="6 7" id="KW-0472">Membrane</keyword>
<dbReference type="PANTHER" id="PTHR34584">
    <property type="entry name" value="NA(+)/H(+) ANTIPORTER SUBUNIT E1"/>
    <property type="match status" value="1"/>
</dbReference>
<dbReference type="GO" id="GO:0008324">
    <property type="term" value="F:monoatomic cation transmembrane transporter activity"/>
    <property type="evidence" value="ECO:0007669"/>
    <property type="project" value="InterPro"/>
</dbReference>
<sequence>MKTTLKPTGFIYDIFVKNVTLTSLLFRISFFLFTWWVLTNGDVSSWWVGLPAVLLSTTVSILLFSPVDITFLRLAAFIPLFLIYSFKGAVDIALRVFHPRLPISPEIVKYSLSLPPGLPRVFMVNLVNLVPGTLTVKLEDNELTIHIMDSRLDFIRELNILEEQVSKIFGSSQNFYKGDM</sequence>
<evidence type="ECO:0000256" key="4">
    <source>
        <dbReference type="ARBA" id="ARBA00022692"/>
    </source>
</evidence>
<evidence type="ECO:0000256" key="6">
    <source>
        <dbReference type="ARBA" id="ARBA00023136"/>
    </source>
</evidence>
<reference evidence="8" key="1">
    <citation type="submission" date="2020-01" db="EMBL/GenBank/DDBJ databases">
        <authorList>
            <person name="Meier V. D."/>
            <person name="Meier V D."/>
        </authorList>
    </citation>
    <scope>NUCLEOTIDE SEQUENCE</scope>
    <source>
        <strain evidence="8">HLG_WM_MAG_01</strain>
    </source>
</reference>
<comment type="subcellular location">
    <subcellularLocation>
        <location evidence="1">Cell membrane</location>
        <topology evidence="1">Multi-pass membrane protein</topology>
    </subcellularLocation>
</comment>
<evidence type="ECO:0000256" key="2">
    <source>
        <dbReference type="ARBA" id="ARBA00006228"/>
    </source>
</evidence>
<feature type="transmembrane region" description="Helical" evidence="7">
    <location>
        <begin position="71"/>
        <end position="90"/>
    </location>
</feature>
<dbReference type="GO" id="GO:0005886">
    <property type="term" value="C:plasma membrane"/>
    <property type="evidence" value="ECO:0007669"/>
    <property type="project" value="UniProtKB-SubCell"/>
</dbReference>
<dbReference type="Pfam" id="PF01899">
    <property type="entry name" value="MNHE"/>
    <property type="match status" value="1"/>
</dbReference>
<gene>
    <name evidence="8" type="ORF">HELGO_WM3561</name>
</gene>